<dbReference type="PANTHER" id="PTHR33116:SF78">
    <property type="entry name" value="OS12G0587133 PROTEIN"/>
    <property type="match status" value="1"/>
</dbReference>
<sequence length="609" mass="68528">MVVILLLSASVRLVQARSIGFSGSRSRWLKEGDANTSYFHASVNGRCRKNSIFALRVGDRWVESVSEVRAQIVDYFRIHFSESMDNRPTLDGIEFQGVDPIEVATLTAPFTITEIEEVVMSSDGDKSPGPDAFNFAFLKSYWGLLKDEVRVLFAQFFVMANLPRSFSSYFITLIPKIQSPLSNGRQLVDGVVAVNEIIDLAKKGRKDCLIFKVDFEKAYDSVSWNFLDYMMMRFGFGDKWRGWIKVCVFSGNLYVLVNGCPTEEINIQRGLKQGDPLAPFLFLLVVEGLSGAIRSAEEKNLYTGFKSLKAILRSFELASGLRVNFSKSSIMGVNVSTEFLGVAERFLHCRVGSIPFTYLGLPIGASHRKDATWQPLLDSLARRLGVWRNKYVSLGGRVVLLNSVLNSIPIFYLSFMKLPIKIWKKIVQIQRNFLWGGPKSARKLAWVSWAKVCKLKSGGGLGVRDLRALNLALVGKWRWRLISGGVGLWRDIIFARYGPLSPSPHLGGRPQGLRRASGWWRNMSLLGGPVDASSDWFSEGVTKTVGNGLMTSFWFDPWVGETPLRIQFQRLFQVSAQSTNSVGEMGRWVDGQWITNLWCKRFLVLEARS</sequence>
<reference evidence="4" key="1">
    <citation type="journal article" date="2017" name="Front. Plant Sci.">
        <title>Climate Clever Clovers: New Paradigm to Reduce the Environmental Footprint of Ruminants by Breeding Low Methanogenic Forages Utilizing Haplotype Variation.</title>
        <authorList>
            <person name="Kaur P."/>
            <person name="Appels R."/>
            <person name="Bayer P.E."/>
            <person name="Keeble-Gagnere G."/>
            <person name="Wang J."/>
            <person name="Hirakawa H."/>
            <person name="Shirasawa K."/>
            <person name="Vercoe P."/>
            <person name="Stefanova K."/>
            <person name="Durmic Z."/>
            <person name="Nichols P."/>
            <person name="Revell C."/>
            <person name="Isobe S.N."/>
            <person name="Edwards D."/>
            <person name="Erskine W."/>
        </authorList>
    </citation>
    <scope>NUCLEOTIDE SEQUENCE [LARGE SCALE GENOMIC DNA]</scope>
    <source>
        <strain evidence="4">cv. Daliak</strain>
    </source>
</reference>
<dbReference type="AlphaFoldDB" id="A0A2Z6NJZ5"/>
<evidence type="ECO:0000313" key="3">
    <source>
        <dbReference type="EMBL" id="GAU44056.1"/>
    </source>
</evidence>
<feature type="chain" id="PRO_5016263165" description="Reverse transcriptase domain-containing protein" evidence="1">
    <location>
        <begin position="17"/>
        <end position="609"/>
    </location>
</feature>
<organism evidence="3 4">
    <name type="scientific">Trifolium subterraneum</name>
    <name type="common">Subterranean clover</name>
    <dbReference type="NCBI Taxonomy" id="3900"/>
    <lineage>
        <taxon>Eukaryota</taxon>
        <taxon>Viridiplantae</taxon>
        <taxon>Streptophyta</taxon>
        <taxon>Embryophyta</taxon>
        <taxon>Tracheophyta</taxon>
        <taxon>Spermatophyta</taxon>
        <taxon>Magnoliopsida</taxon>
        <taxon>eudicotyledons</taxon>
        <taxon>Gunneridae</taxon>
        <taxon>Pentapetalae</taxon>
        <taxon>rosids</taxon>
        <taxon>fabids</taxon>
        <taxon>Fabales</taxon>
        <taxon>Fabaceae</taxon>
        <taxon>Papilionoideae</taxon>
        <taxon>50 kb inversion clade</taxon>
        <taxon>NPAAA clade</taxon>
        <taxon>Hologalegina</taxon>
        <taxon>IRL clade</taxon>
        <taxon>Trifolieae</taxon>
        <taxon>Trifolium</taxon>
    </lineage>
</organism>
<proteinExistence type="predicted"/>
<gene>
    <name evidence="3" type="ORF">TSUD_399540</name>
</gene>
<keyword evidence="1" id="KW-0732">Signal</keyword>
<dbReference type="Proteomes" id="UP000242715">
    <property type="component" value="Unassembled WGS sequence"/>
</dbReference>
<feature type="domain" description="Reverse transcriptase" evidence="2">
    <location>
        <begin position="173"/>
        <end position="298"/>
    </location>
</feature>
<dbReference type="EMBL" id="DF974011">
    <property type="protein sequence ID" value="GAU44056.1"/>
    <property type="molecule type" value="Genomic_DNA"/>
</dbReference>
<keyword evidence="4" id="KW-1185">Reference proteome</keyword>
<name>A0A2Z6NJZ5_TRISU</name>
<dbReference type="OrthoDB" id="1435533at2759"/>
<dbReference type="Pfam" id="PF00078">
    <property type="entry name" value="RVT_1"/>
    <property type="match status" value="1"/>
</dbReference>
<protein>
    <recommendedName>
        <fullName evidence="2">Reverse transcriptase domain-containing protein</fullName>
    </recommendedName>
</protein>
<feature type="signal peptide" evidence="1">
    <location>
        <begin position="1"/>
        <end position="16"/>
    </location>
</feature>
<evidence type="ECO:0000256" key="1">
    <source>
        <dbReference type="SAM" id="SignalP"/>
    </source>
</evidence>
<evidence type="ECO:0000259" key="2">
    <source>
        <dbReference type="Pfam" id="PF00078"/>
    </source>
</evidence>
<evidence type="ECO:0000313" key="4">
    <source>
        <dbReference type="Proteomes" id="UP000242715"/>
    </source>
</evidence>
<dbReference type="PANTHER" id="PTHR33116">
    <property type="entry name" value="REVERSE TRANSCRIPTASE ZINC-BINDING DOMAIN-CONTAINING PROTEIN-RELATED-RELATED"/>
    <property type="match status" value="1"/>
</dbReference>
<accession>A0A2Z6NJZ5</accession>
<dbReference type="InterPro" id="IPR000477">
    <property type="entry name" value="RT_dom"/>
</dbReference>